<gene>
    <name evidence="3" type="ORF">N4S67_07055</name>
</gene>
<dbReference type="RefSeq" id="WP_260992251.1">
    <property type="nucleotide sequence ID" value="NZ_JAODWD010000002.1"/>
</dbReference>
<evidence type="ECO:0000313" key="3">
    <source>
        <dbReference type="EMBL" id="MCT7658178.1"/>
    </source>
</evidence>
<keyword evidence="1" id="KW-0732">Signal</keyword>
<dbReference type="Pfam" id="PF05305">
    <property type="entry name" value="DUF732"/>
    <property type="match status" value="1"/>
</dbReference>
<comment type="caution">
    <text evidence="3">The sequence shown here is derived from an EMBL/GenBank/DDBJ whole genome shotgun (WGS) entry which is preliminary data.</text>
</comment>
<evidence type="ECO:0000256" key="1">
    <source>
        <dbReference type="SAM" id="SignalP"/>
    </source>
</evidence>
<dbReference type="InterPro" id="IPR007969">
    <property type="entry name" value="DUF732"/>
</dbReference>
<evidence type="ECO:0000259" key="2">
    <source>
        <dbReference type="Pfam" id="PF05305"/>
    </source>
</evidence>
<accession>A0ABT2M7D8</accession>
<reference evidence="4" key="1">
    <citation type="submission" date="2023-07" db="EMBL/GenBank/DDBJ databases">
        <authorList>
            <person name="Deng Y."/>
            <person name="Zhang Y.-Q."/>
        </authorList>
    </citation>
    <scope>NUCLEOTIDE SEQUENCE [LARGE SCALE GENOMIC DNA]</scope>
    <source>
        <strain evidence="4">CPCC 205710</strain>
    </source>
</reference>
<dbReference type="Proteomes" id="UP001206639">
    <property type="component" value="Unassembled WGS sequence"/>
</dbReference>
<sequence>MIRHCIAVAMAVAGFAVFGGAASAHAQTDDERFVDAITKLGITAGPDTDIPALGQNVCSTLTDELAKNVNPVPVVRGVVASLQNSNLTREQAVGFMRTSVAVYCPQYARFTGR</sequence>
<evidence type="ECO:0000313" key="4">
    <source>
        <dbReference type="Proteomes" id="UP001206639"/>
    </source>
</evidence>
<keyword evidence="4" id="KW-1185">Reference proteome</keyword>
<dbReference type="EMBL" id="JAODWD010000002">
    <property type="protein sequence ID" value="MCT7658178.1"/>
    <property type="molecule type" value="Genomic_DNA"/>
</dbReference>
<feature type="signal peptide" evidence="1">
    <location>
        <begin position="1"/>
        <end position="26"/>
    </location>
</feature>
<name>A0ABT2M7D8_9MYCO</name>
<protein>
    <submittedName>
        <fullName evidence="3">DUF732 domain-containing protein</fullName>
    </submittedName>
</protein>
<feature type="domain" description="DUF732" evidence="2">
    <location>
        <begin position="29"/>
        <end position="106"/>
    </location>
</feature>
<organism evidence="3 4">
    <name type="scientific">Mycobacterium deserti</name>
    <dbReference type="NCBI Taxonomy" id="2978347"/>
    <lineage>
        <taxon>Bacteria</taxon>
        <taxon>Bacillati</taxon>
        <taxon>Actinomycetota</taxon>
        <taxon>Actinomycetes</taxon>
        <taxon>Mycobacteriales</taxon>
        <taxon>Mycobacteriaceae</taxon>
        <taxon>Mycobacterium</taxon>
    </lineage>
</organism>
<proteinExistence type="predicted"/>
<feature type="chain" id="PRO_5046153592" evidence="1">
    <location>
        <begin position="27"/>
        <end position="113"/>
    </location>
</feature>